<feature type="compositionally biased region" description="Low complexity" evidence="1">
    <location>
        <begin position="11"/>
        <end position="22"/>
    </location>
</feature>
<gene>
    <name evidence="2" type="ORF">RF55_12363</name>
</gene>
<dbReference type="AlphaFoldDB" id="A0A0J7KDC6"/>
<accession>A0A0J7KDC6</accession>
<comment type="caution">
    <text evidence="2">The sequence shown here is derived from an EMBL/GenBank/DDBJ whole genome shotgun (WGS) entry which is preliminary data.</text>
</comment>
<proteinExistence type="predicted"/>
<evidence type="ECO:0000313" key="3">
    <source>
        <dbReference type="Proteomes" id="UP000036403"/>
    </source>
</evidence>
<feature type="non-terminal residue" evidence="2">
    <location>
        <position position="1"/>
    </location>
</feature>
<feature type="region of interest" description="Disordered" evidence="1">
    <location>
        <begin position="1"/>
        <end position="22"/>
    </location>
</feature>
<organism evidence="2 3">
    <name type="scientific">Lasius niger</name>
    <name type="common">Black garden ant</name>
    <dbReference type="NCBI Taxonomy" id="67767"/>
    <lineage>
        <taxon>Eukaryota</taxon>
        <taxon>Metazoa</taxon>
        <taxon>Ecdysozoa</taxon>
        <taxon>Arthropoda</taxon>
        <taxon>Hexapoda</taxon>
        <taxon>Insecta</taxon>
        <taxon>Pterygota</taxon>
        <taxon>Neoptera</taxon>
        <taxon>Endopterygota</taxon>
        <taxon>Hymenoptera</taxon>
        <taxon>Apocrita</taxon>
        <taxon>Aculeata</taxon>
        <taxon>Formicoidea</taxon>
        <taxon>Formicidae</taxon>
        <taxon>Formicinae</taxon>
        <taxon>Lasius</taxon>
        <taxon>Lasius</taxon>
    </lineage>
</organism>
<dbReference type="Proteomes" id="UP000036403">
    <property type="component" value="Unassembled WGS sequence"/>
</dbReference>
<name>A0A0J7KDC6_LASNI</name>
<sequence length="177" mass="19814">VLDSGLANLPSQESWSSRSSPSGKYGIIAFGKRLTRHVELFKHVHDLKASGSNKFTVSFCDGSLANKFVDYFNQNRNLIFQDESWLAYIHNYKVIRQFVMRGIDDNVSVRNCCRMSVHRPNGVLEITGLVTILQHPTAATNVVPWVSAQRNNRIVAGLGARAPGRQRLTTLSHTISF</sequence>
<dbReference type="PaxDb" id="67767-A0A0J7KDC6"/>
<reference evidence="2 3" key="1">
    <citation type="submission" date="2015-04" db="EMBL/GenBank/DDBJ databases">
        <title>Lasius niger genome sequencing.</title>
        <authorList>
            <person name="Konorov E.A."/>
            <person name="Nikitin M.A."/>
            <person name="Kirill M.V."/>
            <person name="Chang P."/>
        </authorList>
    </citation>
    <scope>NUCLEOTIDE SEQUENCE [LARGE SCALE GENOMIC DNA]</scope>
    <source>
        <tissue evidence="2">Whole</tissue>
    </source>
</reference>
<keyword evidence="3" id="KW-1185">Reference proteome</keyword>
<evidence type="ECO:0000256" key="1">
    <source>
        <dbReference type="SAM" id="MobiDB-lite"/>
    </source>
</evidence>
<evidence type="ECO:0000313" key="2">
    <source>
        <dbReference type="EMBL" id="KMQ88186.1"/>
    </source>
</evidence>
<protein>
    <submittedName>
        <fullName evidence="2">Type iv secretion protein rhs</fullName>
    </submittedName>
</protein>
<dbReference type="EMBL" id="LBMM01009355">
    <property type="protein sequence ID" value="KMQ88186.1"/>
    <property type="molecule type" value="Genomic_DNA"/>
</dbReference>